<dbReference type="OrthoDB" id="7867991at2"/>
<dbReference type="Proteomes" id="UP000245390">
    <property type="component" value="Unassembled WGS sequence"/>
</dbReference>
<evidence type="ECO:0000313" key="3">
    <source>
        <dbReference type="Proteomes" id="UP000245390"/>
    </source>
</evidence>
<dbReference type="AlphaFoldDB" id="A0A316GUF5"/>
<reference evidence="2 3" key="1">
    <citation type="submission" date="2018-05" db="EMBL/GenBank/DDBJ databases">
        <title>Genomic Encyclopedia of Type Strains, Phase IV (KMG-IV): sequencing the most valuable type-strain genomes for metagenomic binning, comparative biology and taxonomic classification.</title>
        <authorList>
            <person name="Goeker M."/>
        </authorList>
    </citation>
    <scope>NUCLEOTIDE SEQUENCE [LARGE SCALE GENOMIC DNA]</scope>
    <source>
        <strain evidence="2 3">DSM 103371</strain>
    </source>
</reference>
<comment type="caution">
    <text evidence="2">The sequence shown here is derived from an EMBL/GenBank/DDBJ whole genome shotgun (WGS) entry which is preliminary data.</text>
</comment>
<proteinExistence type="predicted"/>
<organism evidence="2 3">
    <name type="scientific">Silicimonas algicola</name>
    <dbReference type="NCBI Taxonomy" id="1826607"/>
    <lineage>
        <taxon>Bacteria</taxon>
        <taxon>Pseudomonadati</taxon>
        <taxon>Pseudomonadota</taxon>
        <taxon>Alphaproteobacteria</taxon>
        <taxon>Rhodobacterales</taxon>
        <taxon>Paracoccaceae</taxon>
    </lineage>
</organism>
<keyword evidence="3" id="KW-1185">Reference proteome</keyword>
<accession>A0A316GUF5</accession>
<sequence length="206" mass="22759">MNRISRISDDVVETPLLAQIEMPWGFRLRPADMQEKPLDLLVEWSLTFLGLAFLLAAFAQWLLPGSIYMGDALTMKLVLTCVLGVLGGLCLSVSPRGFRPEVQVDRLRHEVRFVSRNPRGRGQVLATVDLDQIIGVGITRSISSGDCHCLIYLIDGTKPLRLATGTEPEIREIRARMDTYVTPPAERLAAKMAAAARRPSMTAKTA</sequence>
<dbReference type="KEGG" id="salo:EF888_03995"/>
<gene>
    <name evidence="2" type="ORF">C8D95_101512</name>
</gene>
<dbReference type="EMBL" id="QGGV01000001">
    <property type="protein sequence ID" value="PWK58697.1"/>
    <property type="molecule type" value="Genomic_DNA"/>
</dbReference>
<keyword evidence="1" id="KW-0812">Transmembrane</keyword>
<evidence type="ECO:0000313" key="2">
    <source>
        <dbReference type="EMBL" id="PWK58697.1"/>
    </source>
</evidence>
<keyword evidence="1" id="KW-1133">Transmembrane helix</keyword>
<keyword evidence="1" id="KW-0472">Membrane</keyword>
<name>A0A316GUF5_9RHOB</name>
<evidence type="ECO:0000256" key="1">
    <source>
        <dbReference type="SAM" id="Phobius"/>
    </source>
</evidence>
<dbReference type="RefSeq" id="WP_109757555.1">
    <property type="nucleotide sequence ID" value="NZ_CP034588.1"/>
</dbReference>
<protein>
    <submittedName>
        <fullName evidence="2">Uncharacterized protein</fullName>
    </submittedName>
</protein>
<feature type="transmembrane region" description="Helical" evidence="1">
    <location>
        <begin position="75"/>
        <end position="93"/>
    </location>
</feature>
<feature type="transmembrane region" description="Helical" evidence="1">
    <location>
        <begin position="41"/>
        <end position="63"/>
    </location>
</feature>